<dbReference type="EMBL" id="AOHX01000026">
    <property type="protein sequence ID" value="ELY47614.1"/>
    <property type="molecule type" value="Genomic_DNA"/>
</dbReference>
<organism evidence="3 4">
    <name type="scientific">Natronorubrum sulfidifaciens JCM 14089</name>
    <dbReference type="NCBI Taxonomy" id="1230460"/>
    <lineage>
        <taxon>Archaea</taxon>
        <taxon>Methanobacteriati</taxon>
        <taxon>Methanobacteriota</taxon>
        <taxon>Stenosarchaea group</taxon>
        <taxon>Halobacteria</taxon>
        <taxon>Halobacteriales</taxon>
        <taxon>Natrialbaceae</taxon>
        <taxon>Natronorubrum</taxon>
    </lineage>
</organism>
<dbReference type="PATRIC" id="fig|1230460.4.peg.1041"/>
<gene>
    <name evidence="3" type="ORF">C495_05132</name>
</gene>
<dbReference type="eggNOG" id="arCOG08931">
    <property type="taxonomic scope" value="Archaea"/>
</dbReference>
<feature type="transmembrane region" description="Helical" evidence="2">
    <location>
        <begin position="172"/>
        <end position="190"/>
    </location>
</feature>
<feature type="region of interest" description="Disordered" evidence="1">
    <location>
        <begin position="79"/>
        <end position="119"/>
    </location>
</feature>
<evidence type="ECO:0000256" key="2">
    <source>
        <dbReference type="SAM" id="Phobius"/>
    </source>
</evidence>
<sequence>MCANFTEDDIGKPVERTDGKVIGTVQSVDTATAHVEPTPDVVDLLKVRFSGAEIGGPFILHEPDVRDISETRVHLADGFSKANAPTPAGEPTAQPDAESEPAGASGSAGAQRADADADAGGIGPFNTPFQIGSAVVAGLSFLIAVVFLWTGYQESELLLVGPELDIISGTAGLMLAAFVGTVALIAAVYMEPGFDH</sequence>
<keyword evidence="2" id="KW-1133">Transmembrane helix</keyword>
<evidence type="ECO:0000313" key="3">
    <source>
        <dbReference type="EMBL" id="ELY47614.1"/>
    </source>
</evidence>
<comment type="caution">
    <text evidence="3">The sequence shown here is derived from an EMBL/GenBank/DDBJ whole genome shotgun (WGS) entry which is preliminary data.</text>
</comment>
<keyword evidence="2" id="KW-0472">Membrane</keyword>
<dbReference type="OrthoDB" id="229248at2157"/>
<accession>L9WDS8</accession>
<proteinExistence type="predicted"/>
<evidence type="ECO:0000313" key="4">
    <source>
        <dbReference type="Proteomes" id="UP000011661"/>
    </source>
</evidence>
<dbReference type="eggNOG" id="arCOG10740">
    <property type="taxonomic scope" value="Archaea"/>
</dbReference>
<feature type="compositionally biased region" description="Low complexity" evidence="1">
    <location>
        <begin position="100"/>
        <end position="112"/>
    </location>
</feature>
<dbReference type="RefSeq" id="WP_008160619.1">
    <property type="nucleotide sequence ID" value="NZ_AOHX01000026.1"/>
</dbReference>
<protein>
    <submittedName>
        <fullName evidence="3">Uncharacterized protein</fullName>
    </submittedName>
</protein>
<evidence type="ECO:0000256" key="1">
    <source>
        <dbReference type="SAM" id="MobiDB-lite"/>
    </source>
</evidence>
<feature type="transmembrane region" description="Helical" evidence="2">
    <location>
        <begin position="131"/>
        <end position="152"/>
    </location>
</feature>
<keyword evidence="2" id="KW-0812">Transmembrane</keyword>
<dbReference type="AlphaFoldDB" id="L9WDS8"/>
<name>L9WDS8_9EURY</name>
<keyword evidence="4" id="KW-1185">Reference proteome</keyword>
<reference evidence="3 4" key="1">
    <citation type="journal article" date="2014" name="PLoS Genet.">
        <title>Phylogenetically driven sequencing of extremely halophilic archaea reveals strategies for static and dynamic osmo-response.</title>
        <authorList>
            <person name="Becker E.A."/>
            <person name="Seitzer P.M."/>
            <person name="Tritt A."/>
            <person name="Larsen D."/>
            <person name="Krusor M."/>
            <person name="Yao A.I."/>
            <person name="Wu D."/>
            <person name="Madern D."/>
            <person name="Eisen J.A."/>
            <person name="Darling A.E."/>
            <person name="Facciotti M.T."/>
        </authorList>
    </citation>
    <scope>NUCLEOTIDE SEQUENCE [LARGE SCALE GENOMIC DNA]</scope>
    <source>
        <strain evidence="3 4">JCM 14089</strain>
    </source>
</reference>
<dbReference type="Proteomes" id="UP000011661">
    <property type="component" value="Unassembled WGS sequence"/>
</dbReference>